<dbReference type="InterPro" id="IPR050836">
    <property type="entry name" value="SDS22/Internalin_LRR"/>
</dbReference>
<evidence type="ECO:0000256" key="4">
    <source>
        <dbReference type="ARBA" id="ARBA00006008"/>
    </source>
</evidence>
<evidence type="ECO:0000256" key="5">
    <source>
        <dbReference type="ARBA" id="ARBA00014880"/>
    </source>
</evidence>
<comment type="similarity">
    <text evidence="4">Belongs to the peptidase M67A family. CSN5 subfamily.</text>
</comment>
<evidence type="ECO:0000259" key="16">
    <source>
        <dbReference type="PROSITE" id="PS50249"/>
    </source>
</evidence>
<evidence type="ECO:0000256" key="10">
    <source>
        <dbReference type="ARBA" id="ARBA00022737"/>
    </source>
</evidence>
<evidence type="ECO:0000256" key="12">
    <source>
        <dbReference type="ARBA" id="ARBA00022801"/>
    </source>
</evidence>
<dbReference type="PANTHER" id="PTHR46652:SF3">
    <property type="entry name" value="LEUCINE-RICH REPEAT-CONTAINING PROTEIN 9"/>
    <property type="match status" value="1"/>
</dbReference>
<evidence type="ECO:0000256" key="13">
    <source>
        <dbReference type="ARBA" id="ARBA00022833"/>
    </source>
</evidence>
<dbReference type="AlphaFoldDB" id="A0A8X7WYJ7"/>
<keyword evidence="8" id="KW-0645">Protease</keyword>
<evidence type="ECO:0000256" key="1">
    <source>
        <dbReference type="ARBA" id="ARBA00001968"/>
    </source>
</evidence>
<evidence type="ECO:0000256" key="2">
    <source>
        <dbReference type="ARBA" id="ARBA00004123"/>
    </source>
</evidence>
<dbReference type="Proteomes" id="UP000886611">
    <property type="component" value="Unassembled WGS sequence"/>
</dbReference>
<dbReference type="Gene3D" id="3.40.140.10">
    <property type="entry name" value="Cytidine Deaminase, domain 2"/>
    <property type="match status" value="1"/>
</dbReference>
<sequence>MAQKTWELTNNMQEVQSIDEIYKYDKKQQQEILAAKPWTKDHHYFKYCKISALALLKMVMHARSGGNLEVMGLMLGKVDGETMIIMDSFALPVEGTETRVNAQAAAYEYMAAYIENAKQVGRLENAIGWYHSHPGYGCWLSGIDVSTQMLNQQFQEPFVAVVGYKPPDEGPSEYQTIPLNKIEDFGVHCKQYYALEVSYFKSSLDRKLLELLWNKYWVNTLSSSSLLTNSDYTTGQVCDLSEKLEQSEAQLGRGSFMLGLDTHDRKSEDKLAKATRDSCKTTIEAIHGLMSQDDLSMCRNLTVLYLYDNQIKQICNLSFASNLTHLYLQNNSITQIENLSSLPKLSKLYLGGNCITVVEGLEKLELCELHIESQRLPLGEKLLFDPRTLHSLSTYLSVLNISNNAIDEITELAVLQNLTQFYAANNKLQDVKELELVFSKWTKLQKLDLSGNPVCHKPKYRDRLIMICKSLDVLDGKEINETFRQFLTNWKASKEAKKRNVDEQFIKQAA</sequence>
<dbReference type="Pfam" id="PF01398">
    <property type="entry name" value="JAB"/>
    <property type="match status" value="1"/>
</dbReference>
<dbReference type="InterPro" id="IPR037518">
    <property type="entry name" value="MPN"/>
</dbReference>
<dbReference type="SUPFAM" id="SSF52075">
    <property type="entry name" value="Outer arm dynein light chain 1"/>
    <property type="match status" value="1"/>
</dbReference>
<dbReference type="InterPro" id="IPR000555">
    <property type="entry name" value="JAMM/MPN+_dom"/>
</dbReference>
<dbReference type="GO" id="GO:0006508">
    <property type="term" value="P:proteolysis"/>
    <property type="evidence" value="ECO:0007669"/>
    <property type="project" value="UniProtKB-KW"/>
</dbReference>
<evidence type="ECO:0000256" key="15">
    <source>
        <dbReference type="ARBA" id="ARBA00023242"/>
    </source>
</evidence>
<keyword evidence="11" id="KW-0736">Signalosome</keyword>
<accession>A0A8X7WYJ7</accession>
<keyword evidence="10" id="KW-0677">Repeat</keyword>
<evidence type="ECO:0000256" key="8">
    <source>
        <dbReference type="ARBA" id="ARBA00022670"/>
    </source>
</evidence>
<evidence type="ECO:0000256" key="3">
    <source>
        <dbReference type="ARBA" id="ARBA00004496"/>
    </source>
</evidence>
<dbReference type="PANTHER" id="PTHR46652">
    <property type="entry name" value="LEUCINE-RICH REPEAT AND IQ DOMAIN-CONTAINING PROTEIN 1-RELATED"/>
    <property type="match status" value="1"/>
</dbReference>
<dbReference type="CDD" id="cd08069">
    <property type="entry name" value="MPN_RPN11_CSN5"/>
    <property type="match status" value="1"/>
</dbReference>
<comment type="cofactor">
    <cofactor evidence="1">
        <name>a divalent metal cation</name>
        <dbReference type="ChEBI" id="CHEBI:60240"/>
    </cofactor>
</comment>
<keyword evidence="9" id="KW-0479">Metal-binding</keyword>
<evidence type="ECO:0000256" key="7">
    <source>
        <dbReference type="ARBA" id="ARBA00022614"/>
    </source>
</evidence>
<dbReference type="Gene3D" id="3.80.10.10">
    <property type="entry name" value="Ribonuclease Inhibitor"/>
    <property type="match status" value="2"/>
</dbReference>
<dbReference type="InterPro" id="IPR040961">
    <property type="entry name" value="CSN5_C"/>
</dbReference>
<comment type="subcellular location">
    <subcellularLocation>
        <location evidence="3">Cytoplasm</location>
    </subcellularLocation>
    <subcellularLocation>
        <location evidence="2">Nucleus</location>
    </subcellularLocation>
</comment>
<keyword evidence="13" id="KW-0862">Zinc</keyword>
<dbReference type="SMART" id="SM00232">
    <property type="entry name" value="JAB_MPN"/>
    <property type="match status" value="1"/>
</dbReference>
<evidence type="ECO:0000256" key="9">
    <source>
        <dbReference type="ARBA" id="ARBA00022723"/>
    </source>
</evidence>
<dbReference type="Pfam" id="PF13855">
    <property type="entry name" value="LRR_8"/>
    <property type="match status" value="1"/>
</dbReference>
<dbReference type="EMBL" id="JAATIS010007298">
    <property type="protein sequence ID" value="KAG2458175.1"/>
    <property type="molecule type" value="Genomic_DNA"/>
</dbReference>
<dbReference type="CDD" id="cd21340">
    <property type="entry name" value="PPP1R42"/>
    <property type="match status" value="1"/>
</dbReference>
<comment type="caution">
    <text evidence="17">The sequence shown here is derived from an EMBL/GenBank/DDBJ whole genome shotgun (WGS) entry which is preliminary data.</text>
</comment>
<dbReference type="GO" id="GO:0005737">
    <property type="term" value="C:cytoplasm"/>
    <property type="evidence" value="ECO:0007669"/>
    <property type="project" value="UniProtKB-SubCell"/>
</dbReference>
<keyword evidence="6" id="KW-0963">Cytoplasm</keyword>
<reference evidence="17 18" key="1">
    <citation type="journal article" date="2021" name="Cell">
        <title>Tracing the genetic footprints of vertebrate landing in non-teleost ray-finned fishes.</title>
        <authorList>
            <person name="Bi X."/>
            <person name="Wang K."/>
            <person name="Yang L."/>
            <person name="Pan H."/>
            <person name="Jiang H."/>
            <person name="Wei Q."/>
            <person name="Fang M."/>
            <person name="Yu H."/>
            <person name="Zhu C."/>
            <person name="Cai Y."/>
            <person name="He Y."/>
            <person name="Gan X."/>
            <person name="Zeng H."/>
            <person name="Yu D."/>
            <person name="Zhu Y."/>
            <person name="Jiang H."/>
            <person name="Qiu Q."/>
            <person name="Yang H."/>
            <person name="Zhang Y.E."/>
            <person name="Wang W."/>
            <person name="Zhu M."/>
            <person name="He S."/>
            <person name="Zhang G."/>
        </authorList>
    </citation>
    <scope>NUCLEOTIDE SEQUENCE [LARGE SCALE GENOMIC DNA]</scope>
    <source>
        <strain evidence="17">Bchr_013</strain>
    </source>
</reference>
<keyword evidence="15" id="KW-0539">Nucleus</keyword>
<evidence type="ECO:0000256" key="6">
    <source>
        <dbReference type="ARBA" id="ARBA00022490"/>
    </source>
</evidence>
<dbReference type="PROSITE" id="PS50249">
    <property type="entry name" value="MPN"/>
    <property type="match status" value="1"/>
</dbReference>
<dbReference type="GO" id="GO:0008180">
    <property type="term" value="C:COP9 signalosome"/>
    <property type="evidence" value="ECO:0007669"/>
    <property type="project" value="UniProtKB-KW"/>
</dbReference>
<evidence type="ECO:0000313" key="17">
    <source>
        <dbReference type="EMBL" id="KAG2458175.1"/>
    </source>
</evidence>
<organism evidence="17 18">
    <name type="scientific">Polypterus senegalus</name>
    <name type="common">Senegal bichir</name>
    <dbReference type="NCBI Taxonomy" id="55291"/>
    <lineage>
        <taxon>Eukaryota</taxon>
        <taxon>Metazoa</taxon>
        <taxon>Chordata</taxon>
        <taxon>Craniata</taxon>
        <taxon>Vertebrata</taxon>
        <taxon>Euteleostomi</taxon>
        <taxon>Actinopterygii</taxon>
        <taxon>Polypteriformes</taxon>
        <taxon>Polypteridae</taxon>
        <taxon>Polypterus</taxon>
    </lineage>
</organism>
<dbReference type="GO" id="GO:0008237">
    <property type="term" value="F:metallopeptidase activity"/>
    <property type="evidence" value="ECO:0007669"/>
    <property type="project" value="UniProtKB-KW"/>
</dbReference>
<dbReference type="SMART" id="SM00365">
    <property type="entry name" value="LRR_SD22"/>
    <property type="match status" value="4"/>
</dbReference>
<feature type="domain" description="MPN" evidence="16">
    <location>
        <begin position="48"/>
        <end position="180"/>
    </location>
</feature>
<name>A0A8X7WYJ7_POLSE</name>
<dbReference type="Pfam" id="PF18323">
    <property type="entry name" value="CSN5_C"/>
    <property type="match status" value="1"/>
</dbReference>
<dbReference type="InterPro" id="IPR001611">
    <property type="entry name" value="Leu-rich_rpt"/>
</dbReference>
<keyword evidence="18" id="KW-1185">Reference proteome</keyword>
<protein>
    <recommendedName>
        <fullName evidence="5">COP9 signalosome complex subunit 5</fullName>
    </recommendedName>
</protein>
<dbReference type="GO" id="GO:0046872">
    <property type="term" value="F:metal ion binding"/>
    <property type="evidence" value="ECO:0007669"/>
    <property type="project" value="UniProtKB-KW"/>
</dbReference>
<feature type="non-terminal residue" evidence="17">
    <location>
        <position position="1"/>
    </location>
</feature>
<dbReference type="PROSITE" id="PS51450">
    <property type="entry name" value="LRR"/>
    <property type="match status" value="4"/>
</dbReference>
<keyword evidence="12" id="KW-0378">Hydrolase</keyword>
<dbReference type="SUPFAM" id="SSF102712">
    <property type="entry name" value="JAB1/MPN domain"/>
    <property type="match status" value="1"/>
</dbReference>
<evidence type="ECO:0000256" key="14">
    <source>
        <dbReference type="ARBA" id="ARBA00023049"/>
    </source>
</evidence>
<keyword evidence="7" id="KW-0433">Leucine-rich repeat</keyword>
<dbReference type="Pfam" id="PF14580">
    <property type="entry name" value="LRR_9"/>
    <property type="match status" value="1"/>
</dbReference>
<dbReference type="FunFam" id="3.80.10.10:FF:000293">
    <property type="entry name" value="Protein phosphatase 1 regulatory subunit 42"/>
    <property type="match status" value="1"/>
</dbReference>
<dbReference type="FunFam" id="3.40.140.10:FF:000203">
    <property type="entry name" value="COP9 signalosome complex subunit 5"/>
    <property type="match status" value="2"/>
</dbReference>
<keyword evidence="14" id="KW-0482">Metalloprotease</keyword>
<evidence type="ECO:0000313" key="18">
    <source>
        <dbReference type="Proteomes" id="UP000886611"/>
    </source>
</evidence>
<feature type="non-terminal residue" evidence="17">
    <location>
        <position position="510"/>
    </location>
</feature>
<gene>
    <name evidence="17" type="primary">Cops5</name>
    <name evidence="17" type="ORF">GTO96_0017855</name>
</gene>
<proteinExistence type="inferred from homology"/>
<evidence type="ECO:0000256" key="11">
    <source>
        <dbReference type="ARBA" id="ARBA00022790"/>
    </source>
</evidence>
<dbReference type="InterPro" id="IPR032675">
    <property type="entry name" value="LRR_dom_sf"/>
</dbReference>